<dbReference type="InterPro" id="IPR035965">
    <property type="entry name" value="PAS-like_dom_sf"/>
</dbReference>
<dbReference type="Pfam" id="PF02518">
    <property type="entry name" value="HATPase_c"/>
    <property type="match status" value="1"/>
</dbReference>
<keyword evidence="6" id="KW-0175">Coiled coil</keyword>
<evidence type="ECO:0000313" key="8">
    <source>
        <dbReference type="EMBL" id="OAN64910.1"/>
    </source>
</evidence>
<dbReference type="Pfam" id="PF00512">
    <property type="entry name" value="HisKA"/>
    <property type="match status" value="1"/>
</dbReference>
<dbReference type="InterPro" id="IPR004358">
    <property type="entry name" value="Sig_transdc_His_kin-like_C"/>
</dbReference>
<dbReference type="Gene3D" id="1.10.287.130">
    <property type="match status" value="1"/>
</dbReference>
<dbReference type="GO" id="GO:0000155">
    <property type="term" value="F:phosphorelay sensor kinase activity"/>
    <property type="evidence" value="ECO:0007669"/>
    <property type="project" value="InterPro"/>
</dbReference>
<sequence>MQNDELRRVQQELEESRDRYIELYEFAPVGYLTLGRDGRIAAINLTGAGLLRIDRAKLLSARFSSFIAQDDGDRWHRFFLQAIDQAEGQEIDLDLVRGDVTGLPCHLDCRAMTQGESPGLRMTLSDMTERRRAAEELHAATEAMRSANAKLRASNQDLEQFAYVAAHDLQEPLRMVVSYGQLLEKKFHDTLDNDVQAYIGFMVEGGHRMQGMVTDLLEFSRIGRVGRAAETFDSRDAIVEALSRLAMAISDSGAKVSAENLPVIIYDRPQFTQLVQNLIGNAVKYRDPLRPPEIAVTARHEGNEWTFAVTDNGIGIDPTYFEQIFGIFRRLHTRDKYDGSGIGLAICKKIIERHGGHIWLDSAPNVGSTFYFSVPDP</sequence>
<evidence type="ECO:0000256" key="1">
    <source>
        <dbReference type="ARBA" id="ARBA00000085"/>
    </source>
</evidence>
<dbReference type="Pfam" id="PF08448">
    <property type="entry name" value="PAS_4"/>
    <property type="match status" value="1"/>
</dbReference>
<dbReference type="CDD" id="cd00082">
    <property type="entry name" value="HisKA"/>
    <property type="match status" value="1"/>
</dbReference>
<dbReference type="SMART" id="SM00388">
    <property type="entry name" value="HisKA"/>
    <property type="match status" value="1"/>
</dbReference>
<dbReference type="EC" id="2.7.13.3" evidence="2"/>
<dbReference type="InterPro" id="IPR005467">
    <property type="entry name" value="His_kinase_dom"/>
</dbReference>
<reference evidence="8 9" key="1">
    <citation type="submission" date="2016-04" db="EMBL/GenBank/DDBJ databases">
        <title>Draft genome sequence of freshwater magnetotactic bacteria Magnetospirillum marisnigri SP-1 and Magnetospirillum moscoviense BB-1.</title>
        <authorList>
            <person name="Koziaeva V."/>
            <person name="Dziuba M.V."/>
            <person name="Ivanov T.M."/>
            <person name="Kuznetsov B."/>
            <person name="Grouzdev D.S."/>
        </authorList>
    </citation>
    <scope>NUCLEOTIDE SEQUENCE [LARGE SCALE GENOMIC DNA]</scope>
    <source>
        <strain evidence="8 9">BB-1</strain>
    </source>
</reference>
<feature type="domain" description="Histidine kinase" evidence="7">
    <location>
        <begin position="164"/>
        <end position="377"/>
    </location>
</feature>
<evidence type="ECO:0000256" key="6">
    <source>
        <dbReference type="SAM" id="Coils"/>
    </source>
</evidence>
<dbReference type="CDD" id="cd16921">
    <property type="entry name" value="HATPase_FilI-like"/>
    <property type="match status" value="1"/>
</dbReference>
<dbReference type="InterPro" id="IPR003661">
    <property type="entry name" value="HisK_dim/P_dom"/>
</dbReference>
<evidence type="ECO:0000256" key="5">
    <source>
        <dbReference type="ARBA" id="ARBA00022777"/>
    </source>
</evidence>
<dbReference type="PANTHER" id="PTHR43304">
    <property type="entry name" value="PHYTOCHROME-LIKE PROTEIN CPH1"/>
    <property type="match status" value="1"/>
</dbReference>
<keyword evidence="3" id="KW-0597">Phosphoprotein</keyword>
<dbReference type="InterPro" id="IPR013656">
    <property type="entry name" value="PAS_4"/>
</dbReference>
<dbReference type="InterPro" id="IPR052162">
    <property type="entry name" value="Sensor_kinase/Photoreceptor"/>
</dbReference>
<dbReference type="AlphaFoldDB" id="A0A178MZK4"/>
<gene>
    <name evidence="8" type="ORF">A6A05_18860</name>
</gene>
<dbReference type="PRINTS" id="PR00344">
    <property type="entry name" value="BCTRLSENSOR"/>
</dbReference>
<feature type="coiled-coil region" evidence="6">
    <location>
        <begin position="130"/>
        <end position="157"/>
    </location>
</feature>
<evidence type="ECO:0000259" key="7">
    <source>
        <dbReference type="PROSITE" id="PS50109"/>
    </source>
</evidence>
<dbReference type="Proteomes" id="UP000078543">
    <property type="component" value="Unassembled WGS sequence"/>
</dbReference>
<keyword evidence="4" id="KW-0808">Transferase</keyword>
<evidence type="ECO:0000313" key="9">
    <source>
        <dbReference type="Proteomes" id="UP000078543"/>
    </source>
</evidence>
<evidence type="ECO:0000256" key="2">
    <source>
        <dbReference type="ARBA" id="ARBA00012438"/>
    </source>
</evidence>
<comment type="caution">
    <text evidence="8">The sequence shown here is derived from an EMBL/GenBank/DDBJ whole genome shotgun (WGS) entry which is preliminary data.</text>
</comment>
<dbReference type="OrthoDB" id="7568856at2"/>
<keyword evidence="9" id="KW-1185">Reference proteome</keyword>
<dbReference type="InterPro" id="IPR036097">
    <property type="entry name" value="HisK_dim/P_sf"/>
</dbReference>
<dbReference type="SUPFAM" id="SSF47384">
    <property type="entry name" value="Homodimeric domain of signal transducing histidine kinase"/>
    <property type="match status" value="1"/>
</dbReference>
<accession>A0A178MZK4</accession>
<name>A0A178MZK4_9PROT</name>
<protein>
    <recommendedName>
        <fullName evidence="2">histidine kinase</fullName>
        <ecNumber evidence="2">2.7.13.3</ecNumber>
    </recommendedName>
</protein>
<dbReference type="PANTHER" id="PTHR43304:SF1">
    <property type="entry name" value="PAC DOMAIN-CONTAINING PROTEIN"/>
    <property type="match status" value="1"/>
</dbReference>
<dbReference type="NCBIfam" id="TIGR00229">
    <property type="entry name" value="sensory_box"/>
    <property type="match status" value="1"/>
</dbReference>
<dbReference type="Gene3D" id="3.30.565.10">
    <property type="entry name" value="Histidine kinase-like ATPase, C-terminal domain"/>
    <property type="match status" value="1"/>
</dbReference>
<dbReference type="PROSITE" id="PS50109">
    <property type="entry name" value="HIS_KIN"/>
    <property type="match status" value="1"/>
</dbReference>
<organism evidence="8 9">
    <name type="scientific">Magnetospirillum moscoviense</name>
    <dbReference type="NCBI Taxonomy" id="1437059"/>
    <lineage>
        <taxon>Bacteria</taxon>
        <taxon>Pseudomonadati</taxon>
        <taxon>Pseudomonadota</taxon>
        <taxon>Alphaproteobacteria</taxon>
        <taxon>Rhodospirillales</taxon>
        <taxon>Rhodospirillaceae</taxon>
        <taxon>Magnetospirillum</taxon>
    </lineage>
</organism>
<proteinExistence type="predicted"/>
<evidence type="ECO:0000256" key="3">
    <source>
        <dbReference type="ARBA" id="ARBA00022553"/>
    </source>
</evidence>
<dbReference type="EMBL" id="LWQU01000026">
    <property type="protein sequence ID" value="OAN64910.1"/>
    <property type="molecule type" value="Genomic_DNA"/>
</dbReference>
<dbReference type="InterPro" id="IPR036890">
    <property type="entry name" value="HATPase_C_sf"/>
</dbReference>
<evidence type="ECO:0000256" key="4">
    <source>
        <dbReference type="ARBA" id="ARBA00022679"/>
    </source>
</evidence>
<dbReference type="SUPFAM" id="SSF55785">
    <property type="entry name" value="PYP-like sensor domain (PAS domain)"/>
    <property type="match status" value="1"/>
</dbReference>
<dbReference type="SUPFAM" id="SSF55874">
    <property type="entry name" value="ATPase domain of HSP90 chaperone/DNA topoisomerase II/histidine kinase"/>
    <property type="match status" value="1"/>
</dbReference>
<dbReference type="InterPro" id="IPR000014">
    <property type="entry name" value="PAS"/>
</dbReference>
<dbReference type="SMART" id="SM00387">
    <property type="entry name" value="HATPase_c"/>
    <property type="match status" value="1"/>
</dbReference>
<keyword evidence="5 8" id="KW-0418">Kinase</keyword>
<comment type="catalytic activity">
    <reaction evidence="1">
        <text>ATP + protein L-histidine = ADP + protein N-phospho-L-histidine.</text>
        <dbReference type="EC" id="2.7.13.3"/>
    </reaction>
</comment>
<dbReference type="Gene3D" id="3.30.450.20">
    <property type="entry name" value="PAS domain"/>
    <property type="match status" value="1"/>
</dbReference>
<dbReference type="InterPro" id="IPR003594">
    <property type="entry name" value="HATPase_dom"/>
</dbReference>
<dbReference type="STRING" id="1437059.A6A05_18860"/>
<dbReference type="FunFam" id="3.30.565.10:FF:000006">
    <property type="entry name" value="Sensor histidine kinase WalK"/>
    <property type="match status" value="1"/>
</dbReference>